<evidence type="ECO:0000313" key="4">
    <source>
        <dbReference type="Proteomes" id="UP000289708"/>
    </source>
</evidence>
<dbReference type="InterPro" id="IPR038296">
    <property type="entry name" value="ParD_sf"/>
</dbReference>
<dbReference type="OrthoDB" id="9815501at2"/>
<organism evidence="3 4">
    <name type="scientific">Hansschlegelia zhihuaiae</name>
    <dbReference type="NCBI Taxonomy" id="405005"/>
    <lineage>
        <taxon>Bacteria</taxon>
        <taxon>Pseudomonadati</taxon>
        <taxon>Pseudomonadota</taxon>
        <taxon>Alphaproteobacteria</taxon>
        <taxon>Hyphomicrobiales</taxon>
        <taxon>Methylopilaceae</taxon>
        <taxon>Hansschlegelia</taxon>
    </lineage>
</organism>
<dbReference type="NCBIfam" id="TIGR02606">
    <property type="entry name" value="antidote_CC2985"/>
    <property type="match status" value="1"/>
</dbReference>
<dbReference type="RefSeq" id="WP_128776608.1">
    <property type="nucleotide sequence ID" value="NZ_RYFI01000004.1"/>
</dbReference>
<dbReference type="GO" id="GO:0006355">
    <property type="term" value="P:regulation of DNA-templated transcription"/>
    <property type="evidence" value="ECO:0007669"/>
    <property type="project" value="InterPro"/>
</dbReference>
<comment type="caution">
    <text evidence="3">The sequence shown here is derived from an EMBL/GenBank/DDBJ whole genome shotgun (WGS) entry which is preliminary data.</text>
</comment>
<dbReference type="PANTHER" id="PTHR36582">
    <property type="entry name" value="ANTITOXIN PARD"/>
    <property type="match status" value="1"/>
</dbReference>
<dbReference type="InterPro" id="IPR022789">
    <property type="entry name" value="ParD"/>
</dbReference>
<comment type="similarity">
    <text evidence="1">Belongs to the ParD antitoxin family.</text>
</comment>
<evidence type="ECO:0000256" key="1">
    <source>
        <dbReference type="ARBA" id="ARBA00008580"/>
    </source>
</evidence>
<accession>A0A4Q0MLH8</accession>
<dbReference type="SUPFAM" id="SSF47598">
    <property type="entry name" value="Ribbon-helix-helix"/>
    <property type="match status" value="1"/>
</dbReference>
<dbReference type="EMBL" id="RYFI01000004">
    <property type="protein sequence ID" value="RXF74383.1"/>
    <property type="molecule type" value="Genomic_DNA"/>
</dbReference>
<name>A0A4Q0MLH8_9HYPH</name>
<evidence type="ECO:0000313" key="3">
    <source>
        <dbReference type="EMBL" id="RXF74383.1"/>
    </source>
</evidence>
<dbReference type="PANTHER" id="PTHR36582:SF2">
    <property type="entry name" value="ANTITOXIN PARD"/>
    <property type="match status" value="1"/>
</dbReference>
<protein>
    <submittedName>
        <fullName evidence="3">Type II toxin-antitoxin system ParD family antitoxin</fullName>
    </submittedName>
</protein>
<gene>
    <name evidence="3" type="ORF">EK403_06075</name>
</gene>
<evidence type="ECO:0000256" key="2">
    <source>
        <dbReference type="ARBA" id="ARBA00022649"/>
    </source>
</evidence>
<dbReference type="Pfam" id="PF03693">
    <property type="entry name" value="ParD_antitoxin"/>
    <property type="match status" value="1"/>
</dbReference>
<dbReference type="InterPro" id="IPR010985">
    <property type="entry name" value="Ribbon_hlx_hlx"/>
</dbReference>
<dbReference type="CDD" id="cd22231">
    <property type="entry name" value="RHH_NikR_HicB-like"/>
    <property type="match status" value="1"/>
</dbReference>
<keyword evidence="2" id="KW-1277">Toxin-antitoxin system</keyword>
<keyword evidence="4" id="KW-1185">Reference proteome</keyword>
<dbReference type="Proteomes" id="UP000289708">
    <property type="component" value="Unassembled WGS sequence"/>
</dbReference>
<sequence>MAALTVSLTGTLAEFIERRVESGEYGSASDVVTDAVRLMRDDYDRKFEALKAAIDVGIADIEAGRFSTRSIQDIADEVLGRSSK</sequence>
<reference evidence="3 4" key="1">
    <citation type="submission" date="2018-12" db="EMBL/GenBank/DDBJ databases">
        <title>bacterium Hansschlegelia zhihuaiae S113.</title>
        <authorList>
            <person name="He J."/>
        </authorList>
    </citation>
    <scope>NUCLEOTIDE SEQUENCE [LARGE SCALE GENOMIC DNA]</scope>
    <source>
        <strain evidence="3 4">S 113</strain>
    </source>
</reference>
<dbReference type="AlphaFoldDB" id="A0A4Q0MLH8"/>
<dbReference type="Gene3D" id="6.10.10.120">
    <property type="entry name" value="Antitoxin ParD1-like"/>
    <property type="match status" value="1"/>
</dbReference>
<proteinExistence type="inferred from homology"/>